<accession>A0ABU9AXX8</accession>
<evidence type="ECO:0000256" key="1">
    <source>
        <dbReference type="ARBA" id="ARBA00000085"/>
    </source>
</evidence>
<dbReference type="Gene3D" id="3.40.50.2300">
    <property type="match status" value="1"/>
</dbReference>
<keyword evidence="13" id="KW-1185">Reference proteome</keyword>
<feature type="domain" description="PAS" evidence="10">
    <location>
        <begin position="319"/>
        <end position="389"/>
    </location>
</feature>
<protein>
    <recommendedName>
        <fullName evidence="2">histidine kinase</fullName>
        <ecNumber evidence="2">2.7.13.3</ecNumber>
    </recommendedName>
</protein>
<dbReference type="PROSITE" id="PS50109">
    <property type="entry name" value="HIS_KIN"/>
    <property type="match status" value="1"/>
</dbReference>
<feature type="domain" description="Histidine kinase" evidence="8">
    <location>
        <begin position="1345"/>
        <end position="1567"/>
    </location>
</feature>
<organism evidence="12 13">
    <name type="scientific">Luteolibacter soli</name>
    <dbReference type="NCBI Taxonomy" id="3135280"/>
    <lineage>
        <taxon>Bacteria</taxon>
        <taxon>Pseudomonadati</taxon>
        <taxon>Verrucomicrobiota</taxon>
        <taxon>Verrucomicrobiia</taxon>
        <taxon>Verrucomicrobiales</taxon>
        <taxon>Verrucomicrobiaceae</taxon>
        <taxon>Luteolibacter</taxon>
    </lineage>
</organism>
<dbReference type="Gene3D" id="1.10.287.130">
    <property type="match status" value="1"/>
</dbReference>
<evidence type="ECO:0000259" key="10">
    <source>
        <dbReference type="PROSITE" id="PS50112"/>
    </source>
</evidence>
<keyword evidence="3 6" id="KW-0597">Phosphoprotein</keyword>
<dbReference type="InterPro" id="IPR000700">
    <property type="entry name" value="PAS-assoc_C"/>
</dbReference>
<dbReference type="SUPFAM" id="SSF55785">
    <property type="entry name" value="PYP-like sensor domain (PAS domain)"/>
    <property type="match status" value="5"/>
</dbReference>
<feature type="domain" description="PAC" evidence="11">
    <location>
        <begin position="822"/>
        <end position="874"/>
    </location>
</feature>
<dbReference type="SUPFAM" id="SSF47384">
    <property type="entry name" value="Homodimeric domain of signal transducing histidine kinase"/>
    <property type="match status" value="1"/>
</dbReference>
<feature type="modified residue" description="4-aspartylphosphate" evidence="6">
    <location>
        <position position="1639"/>
    </location>
</feature>
<dbReference type="InterPro" id="IPR001610">
    <property type="entry name" value="PAC"/>
</dbReference>
<dbReference type="SMART" id="SM00091">
    <property type="entry name" value="PAS"/>
    <property type="match status" value="4"/>
</dbReference>
<dbReference type="PRINTS" id="PR00344">
    <property type="entry name" value="BCTRLSENSOR"/>
</dbReference>
<feature type="domain" description="PAS" evidence="10">
    <location>
        <begin position="746"/>
        <end position="818"/>
    </location>
</feature>
<keyword evidence="4" id="KW-0808">Transferase</keyword>
<dbReference type="CDD" id="cd00130">
    <property type="entry name" value="PAS"/>
    <property type="match status" value="5"/>
</dbReference>
<evidence type="ECO:0000259" key="11">
    <source>
        <dbReference type="PROSITE" id="PS50113"/>
    </source>
</evidence>
<dbReference type="InterPro" id="IPR036890">
    <property type="entry name" value="HATPase_C_sf"/>
</dbReference>
<feature type="domain" description="PAS" evidence="10">
    <location>
        <begin position="1209"/>
        <end position="1278"/>
    </location>
</feature>
<feature type="domain" description="PAC" evidence="11">
    <location>
        <begin position="1280"/>
        <end position="1332"/>
    </location>
</feature>
<dbReference type="RefSeq" id="WP_341406375.1">
    <property type="nucleotide sequence ID" value="NZ_JBBUKT010000008.1"/>
</dbReference>
<dbReference type="Gene3D" id="3.30.450.20">
    <property type="entry name" value="PAS domain"/>
    <property type="match status" value="5"/>
</dbReference>
<dbReference type="CDD" id="cd00082">
    <property type="entry name" value="HisKA"/>
    <property type="match status" value="1"/>
</dbReference>
<dbReference type="Pfam" id="PF08448">
    <property type="entry name" value="PAS_4"/>
    <property type="match status" value="1"/>
</dbReference>
<dbReference type="Pfam" id="PF08447">
    <property type="entry name" value="PAS_3"/>
    <property type="match status" value="2"/>
</dbReference>
<feature type="domain" description="PAC" evidence="11">
    <location>
        <begin position="510"/>
        <end position="564"/>
    </location>
</feature>
<dbReference type="Pfam" id="PF00072">
    <property type="entry name" value="Response_reg"/>
    <property type="match status" value="1"/>
</dbReference>
<dbReference type="InterPro" id="IPR013655">
    <property type="entry name" value="PAS_fold_3"/>
</dbReference>
<dbReference type="SUPFAM" id="SSF52172">
    <property type="entry name" value="CheY-like"/>
    <property type="match status" value="1"/>
</dbReference>
<dbReference type="InterPro" id="IPR004358">
    <property type="entry name" value="Sig_transdc_His_kin-like_C"/>
</dbReference>
<evidence type="ECO:0000313" key="12">
    <source>
        <dbReference type="EMBL" id="MEK7952619.1"/>
    </source>
</evidence>
<dbReference type="InterPro" id="IPR013767">
    <property type="entry name" value="PAS_fold"/>
</dbReference>
<dbReference type="SMART" id="SM00448">
    <property type="entry name" value="REC"/>
    <property type="match status" value="1"/>
</dbReference>
<dbReference type="InterPro" id="IPR036097">
    <property type="entry name" value="HisK_dim/P_sf"/>
</dbReference>
<keyword evidence="7" id="KW-0175">Coiled coil</keyword>
<evidence type="ECO:0000256" key="7">
    <source>
        <dbReference type="SAM" id="Coils"/>
    </source>
</evidence>
<dbReference type="Pfam" id="PF00989">
    <property type="entry name" value="PAS"/>
    <property type="match status" value="1"/>
</dbReference>
<evidence type="ECO:0000256" key="4">
    <source>
        <dbReference type="ARBA" id="ARBA00022679"/>
    </source>
</evidence>
<comment type="caution">
    <text evidence="12">The sequence shown here is derived from an EMBL/GenBank/DDBJ whole genome shotgun (WGS) entry which is preliminary data.</text>
</comment>
<dbReference type="SUPFAM" id="SSF55874">
    <property type="entry name" value="ATPase domain of HSP90 chaperone/DNA topoisomerase II/histidine kinase"/>
    <property type="match status" value="1"/>
</dbReference>
<dbReference type="InterPro" id="IPR013656">
    <property type="entry name" value="PAS_4"/>
</dbReference>
<keyword evidence="5" id="KW-0418">Kinase</keyword>
<dbReference type="Pfam" id="PF13185">
    <property type="entry name" value="GAF_2"/>
    <property type="match status" value="2"/>
</dbReference>
<dbReference type="NCBIfam" id="TIGR00229">
    <property type="entry name" value="sensory_box"/>
    <property type="match status" value="3"/>
</dbReference>
<evidence type="ECO:0000256" key="5">
    <source>
        <dbReference type="ARBA" id="ARBA00022777"/>
    </source>
</evidence>
<dbReference type="SMART" id="SM00388">
    <property type="entry name" value="HisKA"/>
    <property type="match status" value="1"/>
</dbReference>
<dbReference type="PANTHER" id="PTHR43304:SF1">
    <property type="entry name" value="PAC DOMAIN-CONTAINING PROTEIN"/>
    <property type="match status" value="1"/>
</dbReference>
<evidence type="ECO:0000256" key="6">
    <source>
        <dbReference type="PROSITE-ProRule" id="PRU00169"/>
    </source>
</evidence>
<feature type="domain" description="PAC" evidence="11">
    <location>
        <begin position="266"/>
        <end position="318"/>
    </location>
</feature>
<dbReference type="SMART" id="SM00387">
    <property type="entry name" value="HATPase_c"/>
    <property type="match status" value="1"/>
</dbReference>
<sequence length="1707" mass="190155">MSHLPEEHHRERPQRPWREAFWAGQAEALELILSGLPLEEVLERIARRIEEMSDDGALCSIFLADEKRTTLTLAAAPGLPEEFTAAARQLPILDGFGSCGSAAARGEPVLIADITTHPDWASARELVIRHGLLACWSVPVFSTAGQVLGTLGIYHREHRFPHPDELSRAESAAKLVALAIERGRAAAKSRQDETLLKIAGRNARFGGWTVDVPEMLITWSDEVRAIHEAAPDYIPTGDEAFAFYEEASRKRILQAFERCVSTGEPFDEEAELITAKGRHVWVRSSGEAVRDADGTIRRIQGAFQDISLRKASEHRALHLNERLLATLESITDAFFTLNRDWQFTYLNSEAEDILRQKRGEVLGQVIWDLFPDVRGTAVERTYREAMEKGRLGVLEEFFYQPFGQWFEIRAFPSEEGLAVYLRNVTTQRQSREQLRLLEASVARINDLVIITNAGAWDEPEPRILFVNDAFTRVTGYTREEALGKSPRFLQSPKTQRAELDRIRLALMRGDPVRAELLNLKKNGEELWLEVDIVPVNDAEGRVAYQVGVMRDATERKRAEDEARATEERYVRQRNALIALTDMPPLALDHDESSFHRITEGHARALGVARVSIWRYTADRQAIRCVDLYELESHRHSSGMVITSGTCPAYFQAMEDTHVIAADDAMTDPRTSEFSNNYLLPLGITSMLDAPIHLGGSIEGVMCSEHVGPIRTWTGDEKTFAAAVANLVSLSLEGSERQRAEDAARETRKRFEVVARATNDAVWDWNFATNEIWWNEGFETLFGFKRSEIEPSAESWYHRIHPDDARRVLPGIRRIITEGGEHWSDEYRFLKADGRYAYVLDRGFVIRDEGGRAIRMVGGMTDLTARKEAEQDLARLNRALQMLSASNEAVTRVTSEHQLLEEICRVAVNTGGYRMAWVGYARDDSQKSIEAMAWAGAEDGYLEKILLTWDENCPTGRGPAGRSIRTGEIIVCRDITLENAFFHWLGEATDRGYRSVIFLPLRDGDRVFGTLGLYAPEVLQAGNDEIDLLRQLADDLAFGIGTLRSRQEMRRTEEIVLKVAQAVTSGTGTEFFDLLTMNMVEALGAHAGVIGSLNPAELSITTLSFVMDGKHEENVTYSLYGTPCENVTEGKVCIFDRGVQELFPEDHLLVVYGIHAYAGIPLRHRDGTVAGVMVVLFKTPLEETALVQSTLQIFATRASAELDRQLADARIREQASLLDQARDAIMVRELDHSITYWNKSAERLYGWTAEETLGLSVETLLYRDTTEFKDACRTVLETGEWLGELQQFARDGRQITVEGRWTLLHDPTGAPKYILAINTDITEHRKLQQQFLRAQRLESIGTLAGGIAHDLNNVLAPISMSIELLHSEVTSERGRELLATLAGSARRGADMVSQVLSFARGMEGRRVEIHARQLVGDVENIVRDTFPKDITLDIRVPRSLWTLQGDPTQLHQVLINLCVNARDAMPHGGCISIAAENLDLDAREAAREPDAKPGPYVRISVEDSGSGIPTQHLEKIFEPFFTTKEVGKGTGLGLPTSLAIIKSHGGFVRAASPAGRGARFDLFLPGLPGTGDTAPDQGEGPLPRGDGETVLIADDEEFIRRVTGRTLESFGYNVLLAANGNEALELFLQHHAQISVVITDMMMPGMDGAAVIRALVEIHPDVKIIASSGVTGHDARAREASSCVRHFLPKPCSAETLLKVLKRVISDA</sequence>
<dbReference type="InterPro" id="IPR003018">
    <property type="entry name" value="GAF"/>
</dbReference>
<gene>
    <name evidence="12" type="ORF">WKV53_19050</name>
</gene>
<dbReference type="EC" id="2.7.13.3" evidence="2"/>
<feature type="domain" description="PAS" evidence="10">
    <location>
        <begin position="433"/>
        <end position="509"/>
    </location>
</feature>
<dbReference type="InterPro" id="IPR003661">
    <property type="entry name" value="HisK_dim/P_dom"/>
</dbReference>
<comment type="catalytic activity">
    <reaction evidence="1">
        <text>ATP + protein L-histidine = ADP + protein N-phospho-L-histidine.</text>
        <dbReference type="EC" id="2.7.13.3"/>
    </reaction>
</comment>
<evidence type="ECO:0000313" key="13">
    <source>
        <dbReference type="Proteomes" id="UP001371305"/>
    </source>
</evidence>
<dbReference type="PANTHER" id="PTHR43304">
    <property type="entry name" value="PHYTOCHROME-LIKE PROTEIN CPH1"/>
    <property type="match status" value="1"/>
</dbReference>
<dbReference type="Pfam" id="PF01590">
    <property type="entry name" value="GAF"/>
    <property type="match status" value="2"/>
</dbReference>
<dbReference type="InterPro" id="IPR029016">
    <property type="entry name" value="GAF-like_dom_sf"/>
</dbReference>
<dbReference type="EMBL" id="JBBUKT010000008">
    <property type="protein sequence ID" value="MEK7952619.1"/>
    <property type="molecule type" value="Genomic_DNA"/>
</dbReference>
<dbReference type="Pfam" id="PF13426">
    <property type="entry name" value="PAS_9"/>
    <property type="match status" value="1"/>
</dbReference>
<dbReference type="InterPro" id="IPR001789">
    <property type="entry name" value="Sig_transdc_resp-reg_receiver"/>
</dbReference>
<feature type="domain" description="Response regulatory" evidence="9">
    <location>
        <begin position="1588"/>
        <end position="1704"/>
    </location>
</feature>
<dbReference type="Pfam" id="PF02518">
    <property type="entry name" value="HATPase_c"/>
    <property type="match status" value="1"/>
</dbReference>
<dbReference type="Gene3D" id="3.30.565.10">
    <property type="entry name" value="Histidine kinase-like ATPase, C-terminal domain"/>
    <property type="match status" value="1"/>
</dbReference>
<dbReference type="InterPro" id="IPR003594">
    <property type="entry name" value="HATPase_dom"/>
</dbReference>
<evidence type="ECO:0000256" key="2">
    <source>
        <dbReference type="ARBA" id="ARBA00012438"/>
    </source>
</evidence>
<dbReference type="InterPro" id="IPR052162">
    <property type="entry name" value="Sensor_kinase/Photoreceptor"/>
</dbReference>
<dbReference type="SMART" id="SM00065">
    <property type="entry name" value="GAF"/>
    <property type="match status" value="4"/>
</dbReference>
<dbReference type="SUPFAM" id="SSF55781">
    <property type="entry name" value="GAF domain-like"/>
    <property type="match status" value="4"/>
</dbReference>
<dbReference type="Proteomes" id="UP001371305">
    <property type="component" value="Unassembled WGS sequence"/>
</dbReference>
<dbReference type="InterPro" id="IPR011006">
    <property type="entry name" value="CheY-like_superfamily"/>
</dbReference>
<dbReference type="Pfam" id="PF00512">
    <property type="entry name" value="HisKA"/>
    <property type="match status" value="1"/>
</dbReference>
<dbReference type="InterPro" id="IPR005467">
    <property type="entry name" value="His_kinase_dom"/>
</dbReference>
<dbReference type="PROSITE" id="PS50112">
    <property type="entry name" value="PAS"/>
    <property type="match status" value="4"/>
</dbReference>
<dbReference type="SMART" id="SM00086">
    <property type="entry name" value="PAC"/>
    <property type="match status" value="4"/>
</dbReference>
<dbReference type="PROSITE" id="PS50110">
    <property type="entry name" value="RESPONSE_REGULATORY"/>
    <property type="match status" value="1"/>
</dbReference>
<name>A0ABU9AXX8_9BACT</name>
<reference evidence="12 13" key="1">
    <citation type="submission" date="2024-04" db="EMBL/GenBank/DDBJ databases">
        <title>Luteolibacter sp. isolated from soil.</title>
        <authorList>
            <person name="An J."/>
        </authorList>
    </citation>
    <scope>NUCLEOTIDE SEQUENCE [LARGE SCALE GENOMIC DNA]</scope>
    <source>
        <strain evidence="12 13">Y139</strain>
    </source>
</reference>
<dbReference type="InterPro" id="IPR000014">
    <property type="entry name" value="PAS"/>
</dbReference>
<proteinExistence type="predicted"/>
<evidence type="ECO:0000259" key="9">
    <source>
        <dbReference type="PROSITE" id="PS50110"/>
    </source>
</evidence>
<dbReference type="InterPro" id="IPR035965">
    <property type="entry name" value="PAS-like_dom_sf"/>
</dbReference>
<dbReference type="PROSITE" id="PS50113">
    <property type="entry name" value="PAC"/>
    <property type="match status" value="4"/>
</dbReference>
<evidence type="ECO:0000256" key="3">
    <source>
        <dbReference type="ARBA" id="ARBA00022553"/>
    </source>
</evidence>
<evidence type="ECO:0000259" key="8">
    <source>
        <dbReference type="PROSITE" id="PS50109"/>
    </source>
</evidence>
<feature type="coiled-coil region" evidence="7">
    <location>
        <begin position="548"/>
        <end position="575"/>
    </location>
</feature>
<dbReference type="Gene3D" id="3.30.450.40">
    <property type="match status" value="4"/>
</dbReference>